<accession>A0ABR3Z0L2</accession>
<evidence type="ECO:0000313" key="1">
    <source>
        <dbReference type="EMBL" id="KAL1894158.1"/>
    </source>
</evidence>
<proteinExistence type="predicted"/>
<name>A0ABR3Z0L2_9PEZI</name>
<sequence length="306" mass="34465">MWTDALELTRTLLGEDDYEYVARFASPEQMLQDIQQLQNKYIRDKPSAARLLGDNNNRVSPACVWGVVCLLVQLSSRCDDDDALREITRYLSELSQKIELFEVYVQSKSIHLDPALLNRFFVLLVDLVVACARAIKIFRRNGGIGTGGGGGGGGSTLVMARSSWNSSVQKNFAQLLQTFTMQGGQLLLRLARKDVATTTPKDIEVAEELSEMLGGLALALDITARQILVKKKTMAQFLPYFIKNKQNLRKPPRHAPNNPYYNETLVTVWQTAFDSLDDTAAQLLQLFCFYAPDDIPREMIHREDED</sequence>
<reference evidence="1 2" key="1">
    <citation type="journal article" date="2024" name="IMA Fungus">
        <title>IMA Genome - F19 : A genome assembly and annotation guide to empower mycologists, including annotated draft genome sequences of Ceratocystis pirilliformis, Diaporthe australafricana, Fusarium ophioides, Paecilomyces lecythidis, and Sporothrix stenoceras.</title>
        <authorList>
            <person name="Aylward J."/>
            <person name="Wilson A.M."/>
            <person name="Visagie C.M."/>
            <person name="Spraker J."/>
            <person name="Barnes I."/>
            <person name="Buitendag C."/>
            <person name="Ceriani C."/>
            <person name="Del Mar Angel L."/>
            <person name="du Plessis D."/>
            <person name="Fuchs T."/>
            <person name="Gasser K."/>
            <person name="Kramer D."/>
            <person name="Li W."/>
            <person name="Munsamy K."/>
            <person name="Piso A."/>
            <person name="Price J.L."/>
            <person name="Sonnekus B."/>
            <person name="Thomas C."/>
            <person name="van der Nest A."/>
            <person name="van Dijk A."/>
            <person name="van Heerden A."/>
            <person name="van Vuuren N."/>
            <person name="Yilmaz N."/>
            <person name="Duong T.A."/>
            <person name="van der Merwe N.A."/>
            <person name="Wingfield M.J."/>
            <person name="Wingfield B.D."/>
        </authorList>
    </citation>
    <scope>NUCLEOTIDE SEQUENCE [LARGE SCALE GENOMIC DNA]</scope>
    <source>
        <strain evidence="1 2">CMW 5346</strain>
    </source>
</reference>
<gene>
    <name evidence="1" type="ORF">Sste5346_005944</name>
</gene>
<protein>
    <recommendedName>
        <fullName evidence="3">CYRIA/CYRIB Rac1 binding domain-containing protein</fullName>
    </recommendedName>
</protein>
<dbReference type="Proteomes" id="UP001583186">
    <property type="component" value="Unassembled WGS sequence"/>
</dbReference>
<comment type="caution">
    <text evidence="1">The sequence shown here is derived from an EMBL/GenBank/DDBJ whole genome shotgun (WGS) entry which is preliminary data.</text>
</comment>
<keyword evidence="2" id="KW-1185">Reference proteome</keyword>
<evidence type="ECO:0000313" key="2">
    <source>
        <dbReference type="Proteomes" id="UP001583186"/>
    </source>
</evidence>
<organism evidence="1 2">
    <name type="scientific">Sporothrix stenoceras</name>
    <dbReference type="NCBI Taxonomy" id="5173"/>
    <lineage>
        <taxon>Eukaryota</taxon>
        <taxon>Fungi</taxon>
        <taxon>Dikarya</taxon>
        <taxon>Ascomycota</taxon>
        <taxon>Pezizomycotina</taxon>
        <taxon>Sordariomycetes</taxon>
        <taxon>Sordariomycetidae</taxon>
        <taxon>Ophiostomatales</taxon>
        <taxon>Ophiostomataceae</taxon>
        <taxon>Sporothrix</taxon>
    </lineage>
</organism>
<dbReference type="EMBL" id="JAWCUI010000034">
    <property type="protein sequence ID" value="KAL1894158.1"/>
    <property type="molecule type" value="Genomic_DNA"/>
</dbReference>
<evidence type="ECO:0008006" key="3">
    <source>
        <dbReference type="Google" id="ProtNLM"/>
    </source>
</evidence>